<dbReference type="AlphaFoldDB" id="A0AAN7HLF8"/>
<reference evidence="1" key="2">
    <citation type="submission" date="2023-05" db="EMBL/GenBank/DDBJ databases">
        <authorList>
            <consortium name="Lawrence Berkeley National Laboratory"/>
            <person name="Steindorff A."/>
            <person name="Hensen N."/>
            <person name="Bonometti L."/>
            <person name="Westerberg I."/>
            <person name="Brannstrom I.O."/>
            <person name="Guillou S."/>
            <person name="Cros-Aarteil S."/>
            <person name="Calhoun S."/>
            <person name="Haridas S."/>
            <person name="Kuo A."/>
            <person name="Mondo S."/>
            <person name="Pangilinan J."/>
            <person name="Riley R."/>
            <person name="Labutti K."/>
            <person name="Andreopoulos B."/>
            <person name="Lipzen A."/>
            <person name="Chen C."/>
            <person name="Yanf M."/>
            <person name="Daum C."/>
            <person name="Ng V."/>
            <person name="Clum A."/>
            <person name="Ohm R."/>
            <person name="Martin F."/>
            <person name="Silar P."/>
            <person name="Natvig D."/>
            <person name="Lalanne C."/>
            <person name="Gautier V."/>
            <person name="Ament-Velasquez S.L."/>
            <person name="Kruys A."/>
            <person name="Hutchinson M.I."/>
            <person name="Powell A.J."/>
            <person name="Barry K."/>
            <person name="Miller A.N."/>
            <person name="Grigoriev I.V."/>
            <person name="Debuchy R."/>
            <person name="Gladieux P."/>
            <person name="Thoren M.H."/>
            <person name="Johannesson H."/>
        </authorList>
    </citation>
    <scope>NUCLEOTIDE SEQUENCE</scope>
    <source>
        <strain evidence="1">CBS 359.72</strain>
    </source>
</reference>
<accession>A0AAN7HLF8</accession>
<protein>
    <submittedName>
        <fullName evidence="1">Uncharacterized protein</fullName>
    </submittedName>
</protein>
<dbReference type="Gene3D" id="3.80.10.10">
    <property type="entry name" value="Ribonuclease Inhibitor"/>
    <property type="match status" value="1"/>
</dbReference>
<dbReference type="Proteomes" id="UP001303647">
    <property type="component" value="Unassembled WGS sequence"/>
</dbReference>
<dbReference type="SUPFAM" id="SSF52047">
    <property type="entry name" value="RNI-like"/>
    <property type="match status" value="1"/>
</dbReference>
<evidence type="ECO:0000313" key="1">
    <source>
        <dbReference type="EMBL" id="KAK4244264.1"/>
    </source>
</evidence>
<keyword evidence="2" id="KW-1185">Reference proteome</keyword>
<sequence>MLFQLVPNLEAGRFFIPDEPFSASDMDLISHNLSLKSLRKLAFRGIIRRGFLLDRAAPIMRSAPNLEVLYFENCTAVTNLFSAFLGRDSPTDPPPLSRITELSLADSRLAVGALAALLDAVGPRLSKFSIQRTAPILDFDQVLTVLQPWKSTLKGLSIITSQKTPSGPAGLISGLFLLREFHALETLCAEAEDLKLLEYLDHDSTNLSPFPSSLRSLRLRGNSRQVAAIKGSPLVAAIAKT</sequence>
<evidence type="ECO:0000313" key="2">
    <source>
        <dbReference type="Proteomes" id="UP001303647"/>
    </source>
</evidence>
<dbReference type="EMBL" id="MU857748">
    <property type="protein sequence ID" value="KAK4244264.1"/>
    <property type="molecule type" value="Genomic_DNA"/>
</dbReference>
<proteinExistence type="predicted"/>
<dbReference type="InterPro" id="IPR032675">
    <property type="entry name" value="LRR_dom_sf"/>
</dbReference>
<comment type="caution">
    <text evidence="1">The sequence shown here is derived from an EMBL/GenBank/DDBJ whole genome shotgun (WGS) entry which is preliminary data.</text>
</comment>
<gene>
    <name evidence="1" type="ORF">C7999DRAFT_17456</name>
</gene>
<reference evidence="1" key="1">
    <citation type="journal article" date="2023" name="Mol. Phylogenet. Evol.">
        <title>Genome-scale phylogeny and comparative genomics of the fungal order Sordariales.</title>
        <authorList>
            <person name="Hensen N."/>
            <person name="Bonometti L."/>
            <person name="Westerberg I."/>
            <person name="Brannstrom I.O."/>
            <person name="Guillou S."/>
            <person name="Cros-Aarteil S."/>
            <person name="Calhoun S."/>
            <person name="Haridas S."/>
            <person name="Kuo A."/>
            <person name="Mondo S."/>
            <person name="Pangilinan J."/>
            <person name="Riley R."/>
            <person name="LaButti K."/>
            <person name="Andreopoulos B."/>
            <person name="Lipzen A."/>
            <person name="Chen C."/>
            <person name="Yan M."/>
            <person name="Daum C."/>
            <person name="Ng V."/>
            <person name="Clum A."/>
            <person name="Steindorff A."/>
            <person name="Ohm R.A."/>
            <person name="Martin F."/>
            <person name="Silar P."/>
            <person name="Natvig D.O."/>
            <person name="Lalanne C."/>
            <person name="Gautier V."/>
            <person name="Ament-Velasquez S.L."/>
            <person name="Kruys A."/>
            <person name="Hutchinson M.I."/>
            <person name="Powell A.J."/>
            <person name="Barry K."/>
            <person name="Miller A.N."/>
            <person name="Grigoriev I.V."/>
            <person name="Debuchy R."/>
            <person name="Gladieux P."/>
            <person name="Hiltunen Thoren M."/>
            <person name="Johannesson H."/>
        </authorList>
    </citation>
    <scope>NUCLEOTIDE SEQUENCE</scope>
    <source>
        <strain evidence="1">CBS 359.72</strain>
    </source>
</reference>
<name>A0AAN7HLF8_9PEZI</name>
<organism evidence="1 2">
    <name type="scientific">Corynascus novoguineensis</name>
    <dbReference type="NCBI Taxonomy" id="1126955"/>
    <lineage>
        <taxon>Eukaryota</taxon>
        <taxon>Fungi</taxon>
        <taxon>Dikarya</taxon>
        <taxon>Ascomycota</taxon>
        <taxon>Pezizomycotina</taxon>
        <taxon>Sordariomycetes</taxon>
        <taxon>Sordariomycetidae</taxon>
        <taxon>Sordariales</taxon>
        <taxon>Chaetomiaceae</taxon>
        <taxon>Corynascus</taxon>
    </lineage>
</organism>